<feature type="signal peptide" evidence="1">
    <location>
        <begin position="1"/>
        <end position="20"/>
    </location>
</feature>
<accession>A0A7W8ADS8</accession>
<proteinExistence type="predicted"/>
<sequence length="51" mass="5256">MRRVTGTIVATAVITLTSWAAPPADAHAASAYCDAVAAGQQVRADLAKRCQ</sequence>
<organism evidence="2 3">
    <name type="scientific">Nonomuraea endophytica</name>
    <dbReference type="NCBI Taxonomy" id="714136"/>
    <lineage>
        <taxon>Bacteria</taxon>
        <taxon>Bacillati</taxon>
        <taxon>Actinomycetota</taxon>
        <taxon>Actinomycetes</taxon>
        <taxon>Streptosporangiales</taxon>
        <taxon>Streptosporangiaceae</taxon>
        <taxon>Nonomuraea</taxon>
    </lineage>
</organism>
<feature type="chain" id="PRO_5038438279" evidence="1">
    <location>
        <begin position="21"/>
        <end position="51"/>
    </location>
</feature>
<reference evidence="2 3" key="1">
    <citation type="submission" date="2020-08" db="EMBL/GenBank/DDBJ databases">
        <title>Genomic Encyclopedia of Type Strains, Phase IV (KMG-IV): sequencing the most valuable type-strain genomes for metagenomic binning, comparative biology and taxonomic classification.</title>
        <authorList>
            <person name="Goeker M."/>
        </authorList>
    </citation>
    <scope>NUCLEOTIDE SEQUENCE [LARGE SCALE GENOMIC DNA]</scope>
    <source>
        <strain evidence="2 3">DSM 45385</strain>
    </source>
</reference>
<comment type="caution">
    <text evidence="2">The sequence shown here is derived from an EMBL/GenBank/DDBJ whole genome shotgun (WGS) entry which is preliminary data.</text>
</comment>
<dbReference type="EMBL" id="JACHIN010000023">
    <property type="protein sequence ID" value="MBB5084451.1"/>
    <property type="molecule type" value="Genomic_DNA"/>
</dbReference>
<evidence type="ECO:0000256" key="1">
    <source>
        <dbReference type="SAM" id="SignalP"/>
    </source>
</evidence>
<evidence type="ECO:0000313" key="2">
    <source>
        <dbReference type="EMBL" id="MBB5084451.1"/>
    </source>
</evidence>
<evidence type="ECO:0000313" key="3">
    <source>
        <dbReference type="Proteomes" id="UP000568380"/>
    </source>
</evidence>
<name>A0A7W8ADS8_9ACTN</name>
<protein>
    <submittedName>
        <fullName evidence="2">Uncharacterized protein</fullName>
    </submittedName>
</protein>
<keyword evidence="1" id="KW-0732">Signal</keyword>
<gene>
    <name evidence="2" type="ORF">HNR40_009960</name>
</gene>
<dbReference type="AlphaFoldDB" id="A0A7W8ADS8"/>
<dbReference type="RefSeq" id="WP_184974428.1">
    <property type="nucleotide sequence ID" value="NZ_JACHIN010000023.1"/>
</dbReference>
<keyword evidence="3" id="KW-1185">Reference proteome</keyword>
<dbReference type="Proteomes" id="UP000568380">
    <property type="component" value="Unassembled WGS sequence"/>
</dbReference>